<feature type="signal peptide" evidence="1">
    <location>
        <begin position="1"/>
        <end position="19"/>
    </location>
</feature>
<dbReference type="RefSeq" id="WP_024753595.1">
    <property type="nucleotide sequence ID" value="NZ_CDNC01000012.1"/>
</dbReference>
<feature type="chain" id="PRO_5041521655" evidence="1">
    <location>
        <begin position="20"/>
        <end position="325"/>
    </location>
</feature>
<organism evidence="2 4">
    <name type="scientific">Treponema phagedenis</name>
    <dbReference type="NCBI Taxonomy" id="162"/>
    <lineage>
        <taxon>Bacteria</taxon>
        <taxon>Pseudomonadati</taxon>
        <taxon>Spirochaetota</taxon>
        <taxon>Spirochaetia</taxon>
        <taxon>Spirochaetales</taxon>
        <taxon>Treponemataceae</taxon>
        <taxon>Treponema</taxon>
    </lineage>
</organism>
<keyword evidence="4" id="KW-1185">Reference proteome</keyword>
<sequence length="325" mass="37781">MKKIIFILLSCFYICAVGAEESEPQIDGKASVAIKFYDRRIYFPGDSDSEPIFIRVSITNTGTDTLRFKLAEDRSFSIDFSVLTVQNRILPHTDVWMQKRNTNVQVYFREISIEPGETYSFIENLKDYIQIDSPAMYLVSLNFYPELKRGFQDVHPVIPSNRLTLEVQPAPGPAALGALPVSPVTGEVLQPLPIPPDQVIAYILTARQKSRWEQFFLYLDLHKMLSRDPARSRRFKAESESGRYNMIDTYKHELTQERIDKDIAMIPVDFHIEQTTYTATDAEVRVLEWFSYRNFKEKKRFTYYLSSRDGIWYVNNYSVENLGTE</sequence>
<dbReference type="GeneID" id="57753133"/>
<reference evidence="4" key="2">
    <citation type="submission" date="2015-01" db="EMBL/GenBank/DDBJ databases">
        <authorList>
            <person name="Manzoor Shahid"/>
            <person name="Zubair Saima"/>
        </authorList>
    </citation>
    <scope>NUCLEOTIDE SEQUENCE [LARGE SCALE GENOMIC DNA]</scope>
    <source>
        <strain evidence="4">V1</strain>
    </source>
</reference>
<dbReference type="Proteomes" id="UP000323594">
    <property type="component" value="Chromosome"/>
</dbReference>
<gene>
    <name evidence="3" type="ORF">FUT82_09005</name>
    <name evidence="2" type="ORF">TPHV1_20070</name>
</gene>
<evidence type="ECO:0000313" key="3">
    <source>
        <dbReference type="EMBL" id="QEJ98123.1"/>
    </source>
</evidence>
<proteinExistence type="predicted"/>
<dbReference type="EMBL" id="CDNC01000012">
    <property type="protein sequence ID" value="CEM61533.1"/>
    <property type="molecule type" value="Genomic_DNA"/>
</dbReference>
<reference evidence="3 5" key="3">
    <citation type="submission" date="2019-08" db="EMBL/GenBank/DDBJ databases">
        <authorList>
            <person name="Kuhnert P."/>
        </authorList>
    </citation>
    <scope>NUCLEOTIDE SEQUENCE [LARGE SCALE GENOMIC DNA]</scope>
    <source>
        <strain evidence="3 5">B36.5</strain>
    </source>
</reference>
<dbReference type="OrthoDB" id="350959at2"/>
<dbReference type="AlphaFoldDB" id="A0A0B7GSV9"/>
<evidence type="ECO:0000256" key="1">
    <source>
        <dbReference type="SAM" id="SignalP"/>
    </source>
</evidence>
<dbReference type="EMBL" id="CP042817">
    <property type="protein sequence ID" value="QEJ98123.1"/>
    <property type="molecule type" value="Genomic_DNA"/>
</dbReference>
<reference evidence="2" key="1">
    <citation type="submission" date="2015-01" db="EMBL/GenBank/DDBJ databases">
        <authorList>
            <person name="Xiang T."/>
            <person name="Song Y."/>
            <person name="Huang L."/>
            <person name="Wang B."/>
            <person name="Wu P."/>
        </authorList>
    </citation>
    <scope>NUCLEOTIDE SEQUENCE [LARGE SCALE GENOMIC DNA]</scope>
    <source>
        <strain evidence="2">V1</strain>
    </source>
</reference>
<name>A0A0B7GSV9_TREPH</name>
<evidence type="ECO:0000313" key="5">
    <source>
        <dbReference type="Proteomes" id="UP000323594"/>
    </source>
</evidence>
<dbReference type="Proteomes" id="UP000042527">
    <property type="component" value="Unassembled WGS sequence"/>
</dbReference>
<accession>A0A0B7GSV9</accession>
<protein>
    <submittedName>
        <fullName evidence="2">Uncharacterized protein</fullName>
    </submittedName>
</protein>
<keyword evidence="1" id="KW-0732">Signal</keyword>
<evidence type="ECO:0000313" key="4">
    <source>
        <dbReference type="Proteomes" id="UP000042527"/>
    </source>
</evidence>
<evidence type="ECO:0000313" key="2">
    <source>
        <dbReference type="EMBL" id="CEM61533.1"/>
    </source>
</evidence>